<dbReference type="AlphaFoldDB" id="A0A7V9A8V9"/>
<dbReference type="Pfam" id="PF00882">
    <property type="entry name" value="Zn_dep_PLPC"/>
    <property type="match status" value="1"/>
</dbReference>
<accession>A0A7V9A8V9</accession>
<dbReference type="Gene3D" id="1.10.575.10">
    <property type="entry name" value="P1 Nuclease"/>
    <property type="match status" value="1"/>
</dbReference>
<evidence type="ECO:0000313" key="4">
    <source>
        <dbReference type="EMBL" id="MBA2116885.1"/>
    </source>
</evidence>
<keyword evidence="5" id="KW-1185">Reference proteome</keyword>
<dbReference type="EMBL" id="JABRWO010000012">
    <property type="protein sequence ID" value="MBA2116885.1"/>
    <property type="molecule type" value="Genomic_DNA"/>
</dbReference>
<feature type="domain" description="DUF4332" evidence="3">
    <location>
        <begin position="481"/>
        <end position="604"/>
    </location>
</feature>
<sequence length="611" mass="68564">MHLLFDILYAAHAGGTHHKLAMDALNYLPAENSERRRNIFLKHYEPYLRGSKDPDKKFRDFRNHVLHPSQNFWGGADKTARKWYDLLVEAIRAEKWQEVAYNAGVLSHYYTDPLMPFHTGSSEAENNIHRAGEWSISCSYDRLRATAELRGLPSVRMSSGQDWLEQMVRDGATKSHAHYQTLIDHYNFKLGRRNPPRGLDVACRDVASEMIGHAIAGFAKILGRAFDEAAHEPPYVLLVVETVFATLGMPVQWVTQRMENAEQAELVRQMFREYQKTGKVERNLPEDVRVVRDELAADMNPGKPQEGDRPLYEVPELPEVNLSSLKLTSTQKTTTIKPEPIRPIEKEKPKPRVSIPIPSYDQDDQEKPKPIAEKSQPAEQFQPIKGVTIRPKASETEVGDEEDAPSFKPDKLTHPTPQASASEIEFPPSIAMPSKAQVESKVENGPAEESPRERAIQEKKPVEDSPLKFYLNWEDPVVDAPSIGNKTAKRLGGVGIKTVAQLISADPNTEAPKLKAKHITPKLFAEWQAQAVLAYRIPMLRGHDAQLLTACGFATPEDVAKASAKDVHAEVTEFAETSNGQRIIRSSAPPDLAEVTNWIAWARQARRSQAA</sequence>
<comment type="caution">
    <text evidence="4">The sequence shown here is derived from an EMBL/GenBank/DDBJ whole genome shotgun (WGS) entry which is preliminary data.</text>
</comment>
<dbReference type="InterPro" id="IPR008947">
    <property type="entry name" value="PLipase_C/P1_nuclease_dom_sf"/>
</dbReference>
<dbReference type="Proteomes" id="UP000551616">
    <property type="component" value="Unassembled WGS sequence"/>
</dbReference>
<protein>
    <recommendedName>
        <fullName evidence="6">DUF4332 domain-containing protein</fullName>
    </recommendedName>
</protein>
<feature type="domain" description="Phospholipase C/D" evidence="2">
    <location>
        <begin position="16"/>
        <end position="137"/>
    </location>
</feature>
<dbReference type="InterPro" id="IPR029002">
    <property type="entry name" value="PLPC/GPLD1"/>
</dbReference>
<feature type="compositionally biased region" description="Basic and acidic residues" evidence="1">
    <location>
        <begin position="339"/>
        <end position="350"/>
    </location>
</feature>
<reference evidence="4 5" key="1">
    <citation type="submission" date="2020-05" db="EMBL/GenBank/DDBJ databases">
        <title>Bremerella alba sp. nov., a novel planctomycete isolated from the surface of the macroalga Fucus spiralis.</title>
        <authorList>
            <person name="Godinho O."/>
            <person name="Botelho R."/>
            <person name="Albuquerque L."/>
            <person name="Wiegand S."/>
            <person name="Da Costa M.S."/>
            <person name="Lobo-Da-Cunha A."/>
            <person name="Jogler C."/>
            <person name="Lage O.M."/>
        </authorList>
    </citation>
    <scope>NUCLEOTIDE SEQUENCE [LARGE SCALE GENOMIC DNA]</scope>
    <source>
        <strain evidence="4 5">FF15</strain>
    </source>
</reference>
<gene>
    <name evidence="4" type="ORF">HOV93_40790</name>
</gene>
<name>A0A7V9A8V9_9BACT</name>
<dbReference type="CDD" id="cd10981">
    <property type="entry name" value="ZnPC_S1P1"/>
    <property type="match status" value="1"/>
</dbReference>
<evidence type="ECO:0000259" key="2">
    <source>
        <dbReference type="Pfam" id="PF00882"/>
    </source>
</evidence>
<evidence type="ECO:0000313" key="5">
    <source>
        <dbReference type="Proteomes" id="UP000551616"/>
    </source>
</evidence>
<dbReference type="GO" id="GO:0016788">
    <property type="term" value="F:hydrolase activity, acting on ester bonds"/>
    <property type="evidence" value="ECO:0007669"/>
    <property type="project" value="InterPro"/>
</dbReference>
<dbReference type="Pfam" id="PF14229">
    <property type="entry name" value="DUF4332"/>
    <property type="match status" value="1"/>
</dbReference>
<evidence type="ECO:0000256" key="1">
    <source>
        <dbReference type="SAM" id="MobiDB-lite"/>
    </source>
</evidence>
<dbReference type="SUPFAM" id="SSF48537">
    <property type="entry name" value="Phospholipase C/P1 nuclease"/>
    <property type="match status" value="1"/>
</dbReference>
<feature type="compositionally biased region" description="Low complexity" evidence="1">
    <location>
        <begin position="322"/>
        <end position="338"/>
    </location>
</feature>
<dbReference type="InterPro" id="IPR025567">
    <property type="entry name" value="DUF4332"/>
</dbReference>
<organism evidence="4 5">
    <name type="scientific">Bremerella alba</name>
    <dbReference type="NCBI Taxonomy" id="980252"/>
    <lineage>
        <taxon>Bacteria</taxon>
        <taxon>Pseudomonadati</taxon>
        <taxon>Planctomycetota</taxon>
        <taxon>Planctomycetia</taxon>
        <taxon>Pirellulales</taxon>
        <taxon>Pirellulaceae</taxon>
        <taxon>Bremerella</taxon>
    </lineage>
</organism>
<dbReference type="Gene3D" id="1.10.150.20">
    <property type="entry name" value="5' to 3' exonuclease, C-terminal subdomain"/>
    <property type="match status" value="1"/>
</dbReference>
<feature type="compositionally biased region" description="Basic and acidic residues" evidence="1">
    <location>
        <begin position="449"/>
        <end position="459"/>
    </location>
</feature>
<proteinExistence type="predicted"/>
<dbReference type="RefSeq" id="WP_207398277.1">
    <property type="nucleotide sequence ID" value="NZ_JABRWO010000012.1"/>
</dbReference>
<feature type="region of interest" description="Disordered" evidence="1">
    <location>
        <begin position="322"/>
        <end position="459"/>
    </location>
</feature>
<evidence type="ECO:0000259" key="3">
    <source>
        <dbReference type="Pfam" id="PF14229"/>
    </source>
</evidence>
<evidence type="ECO:0008006" key="6">
    <source>
        <dbReference type="Google" id="ProtNLM"/>
    </source>
</evidence>